<gene>
    <name evidence="12" type="ORF">DRE_06978</name>
</gene>
<feature type="region of interest" description="Disordered" evidence="10">
    <location>
        <begin position="818"/>
        <end position="854"/>
    </location>
</feature>
<feature type="region of interest" description="Disordered" evidence="10">
    <location>
        <begin position="655"/>
        <end position="790"/>
    </location>
</feature>
<dbReference type="InterPro" id="IPR029028">
    <property type="entry name" value="Alpha/beta_knot_MTases"/>
</dbReference>
<keyword evidence="4" id="KW-0489">Methyltransferase</keyword>
<dbReference type="GO" id="GO:0005739">
    <property type="term" value="C:mitochondrion"/>
    <property type="evidence" value="ECO:0007669"/>
    <property type="project" value="UniProtKB-SubCell"/>
</dbReference>
<comment type="subcellular location">
    <subcellularLocation>
        <location evidence="1">Mitochondrion</location>
    </subcellularLocation>
</comment>
<feature type="compositionally biased region" description="Polar residues" evidence="10">
    <location>
        <begin position="194"/>
        <end position="204"/>
    </location>
</feature>
<dbReference type="SUPFAM" id="SSF55315">
    <property type="entry name" value="L30e-like"/>
    <property type="match status" value="1"/>
</dbReference>
<evidence type="ECO:0000256" key="4">
    <source>
        <dbReference type="ARBA" id="ARBA00022603"/>
    </source>
</evidence>
<proteinExistence type="inferred from homology"/>
<evidence type="ECO:0000256" key="9">
    <source>
        <dbReference type="ARBA" id="ARBA00034881"/>
    </source>
</evidence>
<keyword evidence="13" id="KW-1185">Reference proteome</keyword>
<keyword evidence="3" id="KW-0698">rRNA processing</keyword>
<evidence type="ECO:0000256" key="10">
    <source>
        <dbReference type="SAM" id="MobiDB-lite"/>
    </source>
</evidence>
<feature type="compositionally biased region" description="Basic residues" evidence="10">
    <location>
        <begin position="828"/>
        <end position="849"/>
    </location>
</feature>
<dbReference type="InterPro" id="IPR047261">
    <property type="entry name" value="MRM1_MeTrfase_dom"/>
</dbReference>
<sequence>MYRGIAPNGLSRAPIAASRHLRAQLAACCIYQRQFSQTAAQLKGPRGSWVLRGNKKNREATLKKQKEAERMIKETPELKGRKWWTVEPPSPSPSESQPTKVPFRTGPPGFSFSEEAQPQSDEQEPKDSWSAQADEEPIYESLEDIPRDPPREFEETRTMNTGRGPSIYGTTGAGGSAASSMGFRRYDDEPRRSFQVNLTPTGEDSFSRRTRSDTLPPRIIEEPSRPRARLIRGHGPPRITSQSSSNQEWNAKWPNHSYSVRDGELESEDGGPLYTDSRYREQLTITRRPPRDLPKTTATSEFLYGHNICRLALKQRRRQAYVLHIYTGLMRVNANLEKEKRLRELAEKVGVSVQATSDVTLLDAMSKGRPHNGFVLEAEPLDIPVVTYLSEVDPKTGKFQAPILGSTGYVEIKNKRGTGNPFVLVLDELLDGGNFGAILRSAYYLGVDAVFICSKNSTPATAMTSRASAGALEAINLYNVQDMQRFVTESIARGWSMFGAMPQPSNRELKATKTKKSVKWLDAVSLGDPLTFTPAAVVMGNEADGLRPSLQKLMTHYVTVSKQEDVDEVVDSLNVGVAASIICNGFLRPSVKGQRPEPMRDQRTLRRLHDGKFDSIMANMMFQVQDGKYQAPTYHGGKTVGAGSVKSDGLVAAAADDNDDEDGGSASEDSDPSDDEDDSYGDDDYDDELLDESEQNVSTSKTVKQGAKIAKASLGTETDVGVNDSGELELDGESDDEALDFDDNEDLNDDDNEDFDGDDNDDEDNLDSDDEDDLEAEEEEKSPPQPNQRIHKLLDLRAADPAKNVESVAAILAEAQARKKERVIQKPLTKKQRKRDAKERKKVAKKARKEAKLAGIERRKKVREDATKILRDLNFKEDPRVLVIERRKHSGNDEETAAGKGGE</sequence>
<evidence type="ECO:0000256" key="8">
    <source>
        <dbReference type="ARBA" id="ARBA00023128"/>
    </source>
</evidence>
<evidence type="ECO:0000256" key="1">
    <source>
        <dbReference type="ARBA" id="ARBA00004173"/>
    </source>
</evidence>
<feature type="compositionally biased region" description="Acidic residues" evidence="10">
    <location>
        <begin position="133"/>
        <end position="143"/>
    </location>
</feature>
<dbReference type="Pfam" id="PF00588">
    <property type="entry name" value="SpoU_methylase"/>
    <property type="match status" value="1"/>
</dbReference>
<evidence type="ECO:0000256" key="3">
    <source>
        <dbReference type="ARBA" id="ARBA00022552"/>
    </source>
</evidence>
<dbReference type="SMART" id="SM00967">
    <property type="entry name" value="SpoU_sub_bind"/>
    <property type="match status" value="1"/>
</dbReference>
<dbReference type="AlphaFoldDB" id="W7HW75"/>
<feature type="compositionally biased region" description="Polar residues" evidence="10">
    <location>
        <begin position="239"/>
        <end position="249"/>
    </location>
</feature>
<dbReference type="Gene3D" id="3.30.1330.30">
    <property type="match status" value="1"/>
</dbReference>
<dbReference type="Gene3D" id="3.40.1280.10">
    <property type="match status" value="1"/>
</dbReference>
<feature type="compositionally biased region" description="Acidic residues" evidence="10">
    <location>
        <begin position="656"/>
        <end position="694"/>
    </location>
</feature>
<keyword evidence="6" id="KW-0949">S-adenosyl-L-methionine</keyword>
<dbReference type="Proteomes" id="UP000024837">
    <property type="component" value="Unassembled WGS sequence"/>
</dbReference>
<feature type="region of interest" description="Disordered" evidence="10">
    <location>
        <begin position="42"/>
        <end position="252"/>
    </location>
</feature>
<dbReference type="InterPro" id="IPR013123">
    <property type="entry name" value="SpoU_subst-bd"/>
</dbReference>
<dbReference type="GO" id="GO:0016435">
    <property type="term" value="F:rRNA (guanine) methyltransferase activity"/>
    <property type="evidence" value="ECO:0007669"/>
    <property type="project" value="TreeGrafter"/>
</dbReference>
<dbReference type="InterPro" id="IPR029026">
    <property type="entry name" value="tRNA_m1G_MTases_N"/>
</dbReference>
<keyword evidence="5" id="KW-0808">Transferase</keyword>
<evidence type="ECO:0000256" key="2">
    <source>
        <dbReference type="ARBA" id="ARBA00007228"/>
    </source>
</evidence>
<dbReference type="InterPro" id="IPR029064">
    <property type="entry name" value="Ribosomal_eL30-like_sf"/>
</dbReference>
<dbReference type="InterPro" id="IPR047182">
    <property type="entry name" value="MRM1"/>
</dbReference>
<evidence type="ECO:0000313" key="13">
    <source>
        <dbReference type="Proteomes" id="UP000024837"/>
    </source>
</evidence>
<evidence type="ECO:0000313" key="12">
    <source>
        <dbReference type="EMBL" id="EWC44153.1"/>
    </source>
</evidence>
<dbReference type="InterPro" id="IPR001537">
    <property type="entry name" value="SpoU_MeTrfase"/>
</dbReference>
<organism evidence="12 13">
    <name type="scientific">Drechslerella stenobrocha 248</name>
    <dbReference type="NCBI Taxonomy" id="1043628"/>
    <lineage>
        <taxon>Eukaryota</taxon>
        <taxon>Fungi</taxon>
        <taxon>Dikarya</taxon>
        <taxon>Ascomycota</taxon>
        <taxon>Pezizomycotina</taxon>
        <taxon>Orbiliomycetes</taxon>
        <taxon>Orbiliales</taxon>
        <taxon>Orbiliaceae</taxon>
        <taxon>Drechslerella</taxon>
    </lineage>
</organism>
<dbReference type="PANTHER" id="PTHR46103">
    <property type="entry name" value="RRNA METHYLTRANSFERASE 1, MITOCHONDRIAL"/>
    <property type="match status" value="1"/>
</dbReference>
<keyword evidence="7" id="KW-0809">Transit peptide</keyword>
<protein>
    <recommendedName>
        <fullName evidence="9">rRNA methyltransferase 1, mitochondrial</fullName>
    </recommendedName>
</protein>
<feature type="compositionally biased region" description="Acidic residues" evidence="10">
    <location>
        <begin position="726"/>
        <end position="780"/>
    </location>
</feature>
<dbReference type="SUPFAM" id="SSF75217">
    <property type="entry name" value="alpha/beta knot"/>
    <property type="match status" value="1"/>
</dbReference>
<dbReference type="GO" id="GO:0003723">
    <property type="term" value="F:RNA binding"/>
    <property type="evidence" value="ECO:0007669"/>
    <property type="project" value="InterPro"/>
</dbReference>
<feature type="compositionally biased region" description="Basic and acidic residues" evidence="10">
    <location>
        <begin position="56"/>
        <end position="80"/>
    </location>
</feature>
<dbReference type="EMBL" id="KI966445">
    <property type="protein sequence ID" value="EWC44153.1"/>
    <property type="molecule type" value="Genomic_DNA"/>
</dbReference>
<comment type="similarity">
    <text evidence="2">Belongs to the class IV-like SAM-binding methyltransferase superfamily. RNA methyltransferase TrmH family.</text>
</comment>
<feature type="compositionally biased region" description="Basic and acidic residues" evidence="10">
    <location>
        <begin position="144"/>
        <end position="157"/>
    </location>
</feature>
<reference evidence="12 13" key="1">
    <citation type="submission" date="2013-05" db="EMBL/GenBank/DDBJ databases">
        <title>Drechslerella stenobrocha genome reveals carnivorous origination and mechanical trapping mechanism of predatory fungi.</title>
        <authorList>
            <person name="Liu X."/>
            <person name="Zhang W."/>
            <person name="Liu K."/>
        </authorList>
    </citation>
    <scope>NUCLEOTIDE SEQUENCE [LARGE SCALE GENOMIC DNA]</scope>
    <source>
        <strain evidence="12 13">248</strain>
    </source>
</reference>
<name>W7HW75_9PEZI</name>
<evidence type="ECO:0000256" key="6">
    <source>
        <dbReference type="ARBA" id="ARBA00022691"/>
    </source>
</evidence>
<evidence type="ECO:0000256" key="7">
    <source>
        <dbReference type="ARBA" id="ARBA00022946"/>
    </source>
</evidence>
<accession>W7HW75</accession>
<feature type="domain" description="RNA 2-O ribose methyltransferase substrate binding" evidence="11">
    <location>
        <begin position="302"/>
        <end position="384"/>
    </location>
</feature>
<evidence type="ECO:0000256" key="5">
    <source>
        <dbReference type="ARBA" id="ARBA00022679"/>
    </source>
</evidence>
<evidence type="ECO:0000259" key="11">
    <source>
        <dbReference type="SMART" id="SM00967"/>
    </source>
</evidence>
<keyword evidence="8" id="KW-0496">Mitochondrion</keyword>
<dbReference type="OrthoDB" id="270651at2759"/>
<dbReference type="PANTHER" id="PTHR46103:SF1">
    <property type="entry name" value="RRNA METHYLTRANSFERASE 1, MITOCHONDRIAL"/>
    <property type="match status" value="1"/>
</dbReference>
<dbReference type="CDD" id="cd18105">
    <property type="entry name" value="SpoU-like_MRM1"/>
    <property type="match status" value="1"/>
</dbReference>
<dbReference type="HOGENOM" id="CLU_321049_0_0_1"/>